<dbReference type="InterPro" id="IPR002717">
    <property type="entry name" value="HAT_MYST-type"/>
</dbReference>
<dbReference type="GO" id="GO:0046972">
    <property type="term" value="F:histone H4K16 acetyltransferase activity"/>
    <property type="evidence" value="ECO:0007669"/>
    <property type="project" value="TreeGrafter"/>
</dbReference>
<dbReference type="PANTHER" id="PTHR10615">
    <property type="entry name" value="HISTONE ACETYLTRANSFERASE"/>
    <property type="match status" value="1"/>
</dbReference>
<dbReference type="KEGG" id="dha:DEHA2G08778g"/>
<evidence type="ECO:0000256" key="5">
    <source>
        <dbReference type="ARBA" id="ARBA00022723"/>
    </source>
</evidence>
<dbReference type="EC" id="2.3.1.48" evidence="3"/>
<dbReference type="Pfam" id="PF01853">
    <property type="entry name" value="MOZ_SAS"/>
    <property type="match status" value="1"/>
</dbReference>
<keyword evidence="9" id="KW-0805">Transcription regulation</keyword>
<dbReference type="SUPFAM" id="SSF55729">
    <property type="entry name" value="Acyl-CoA N-acyltransferases (Nat)"/>
    <property type="match status" value="1"/>
</dbReference>
<dbReference type="InterPro" id="IPR036388">
    <property type="entry name" value="WH-like_DNA-bd_sf"/>
</dbReference>
<keyword evidence="11" id="KW-0539">Nucleus</keyword>
<keyword evidence="5" id="KW-0479">Metal-binding</keyword>
<keyword evidence="12" id="KW-0012">Acyltransferase</keyword>
<dbReference type="FunCoup" id="Q6BIP3">
    <property type="interactions" value="312"/>
</dbReference>
<dbReference type="AlphaFoldDB" id="Q6BIP3"/>
<dbReference type="Gene3D" id="3.30.60.60">
    <property type="entry name" value="N-acetyl transferase-like"/>
    <property type="match status" value="1"/>
</dbReference>
<evidence type="ECO:0000256" key="11">
    <source>
        <dbReference type="ARBA" id="ARBA00023242"/>
    </source>
</evidence>
<dbReference type="InterPro" id="IPR016181">
    <property type="entry name" value="Acyl_CoA_acyltransferase"/>
</dbReference>
<evidence type="ECO:0000256" key="9">
    <source>
        <dbReference type="ARBA" id="ARBA00023015"/>
    </source>
</evidence>
<accession>Q6BIP3</accession>
<dbReference type="OMA" id="LDNKSMY"/>
<dbReference type="Gene3D" id="1.10.10.10">
    <property type="entry name" value="Winged helix-like DNA-binding domain superfamily/Winged helix DNA-binding domain"/>
    <property type="match status" value="1"/>
</dbReference>
<name>Q6BIP3_DEBHA</name>
<feature type="domain" description="MYST-type HAT" evidence="14">
    <location>
        <begin position="24"/>
        <end position="338"/>
    </location>
</feature>
<dbReference type="HOGENOM" id="CLU_011815_0_2_1"/>
<keyword evidence="6" id="KW-0863">Zinc-finger</keyword>
<dbReference type="EMBL" id="CR382139">
    <property type="protein sequence ID" value="CAG90393.2"/>
    <property type="molecule type" value="Genomic_DNA"/>
</dbReference>
<keyword evidence="10" id="KW-0804">Transcription</keyword>
<keyword evidence="7" id="KW-0862">Zinc</keyword>
<dbReference type="InterPro" id="IPR050603">
    <property type="entry name" value="MYST_HAT"/>
</dbReference>
<gene>
    <name evidence="15" type="ordered locus">DEHA2G08778g</name>
</gene>
<dbReference type="GO" id="GO:0006355">
    <property type="term" value="P:regulation of DNA-templated transcription"/>
    <property type="evidence" value="ECO:0007669"/>
    <property type="project" value="InterPro"/>
</dbReference>
<keyword evidence="16" id="KW-1185">Reference proteome</keyword>
<keyword evidence="4" id="KW-0808">Transferase</keyword>
<comment type="similarity">
    <text evidence="2">Belongs to the MYST (SAS/MOZ) family.</text>
</comment>
<protein>
    <recommendedName>
        <fullName evidence="3">histone acetyltransferase</fullName>
        <ecNumber evidence="3">2.3.1.48</ecNumber>
    </recommendedName>
</protein>
<evidence type="ECO:0000256" key="1">
    <source>
        <dbReference type="ARBA" id="ARBA00004123"/>
    </source>
</evidence>
<evidence type="ECO:0000259" key="14">
    <source>
        <dbReference type="PROSITE" id="PS51726"/>
    </source>
</evidence>
<evidence type="ECO:0000256" key="8">
    <source>
        <dbReference type="ARBA" id="ARBA00022990"/>
    </source>
</evidence>
<dbReference type="InParanoid" id="Q6BIP3"/>
<dbReference type="GO" id="GO:0005634">
    <property type="term" value="C:nucleus"/>
    <property type="evidence" value="ECO:0007669"/>
    <property type="project" value="UniProtKB-SubCell"/>
</dbReference>
<evidence type="ECO:0000256" key="2">
    <source>
        <dbReference type="ARBA" id="ARBA00010107"/>
    </source>
</evidence>
<dbReference type="GO" id="GO:0030466">
    <property type="term" value="P:silent mating-type cassette heterochromatin formation"/>
    <property type="evidence" value="ECO:0007669"/>
    <property type="project" value="EnsemblFungi"/>
</dbReference>
<comment type="subcellular location">
    <subcellularLocation>
        <location evidence="1">Nucleus</location>
    </subcellularLocation>
</comment>
<evidence type="ECO:0000313" key="15">
    <source>
        <dbReference type="EMBL" id="CAG90393.2"/>
    </source>
</evidence>
<dbReference type="PROSITE" id="PS51726">
    <property type="entry name" value="MYST_HAT"/>
    <property type="match status" value="1"/>
</dbReference>
<proteinExistence type="inferred from homology"/>
<evidence type="ECO:0000256" key="4">
    <source>
        <dbReference type="ARBA" id="ARBA00022679"/>
    </source>
</evidence>
<organism evidence="15 16">
    <name type="scientific">Debaryomyces hansenii (strain ATCC 36239 / CBS 767 / BCRC 21394 / JCM 1990 / NBRC 0083 / IGC 2968)</name>
    <name type="common">Yeast</name>
    <name type="synonym">Torulaspora hansenii</name>
    <dbReference type="NCBI Taxonomy" id="284592"/>
    <lineage>
        <taxon>Eukaryota</taxon>
        <taxon>Fungi</taxon>
        <taxon>Dikarya</taxon>
        <taxon>Ascomycota</taxon>
        <taxon>Saccharomycotina</taxon>
        <taxon>Pichiomycetes</taxon>
        <taxon>Debaryomycetaceae</taxon>
        <taxon>Debaryomyces</taxon>
    </lineage>
</organism>
<dbReference type="Proteomes" id="UP000000599">
    <property type="component" value="Chromosome G"/>
</dbReference>
<dbReference type="Gene3D" id="3.40.630.30">
    <property type="match status" value="1"/>
</dbReference>
<dbReference type="VEuPathDB" id="FungiDB:DEHA2G08778g"/>
<dbReference type="GO" id="GO:0000781">
    <property type="term" value="C:chromosome, telomeric region"/>
    <property type="evidence" value="ECO:0007669"/>
    <property type="project" value="GOC"/>
</dbReference>
<dbReference type="PANTHER" id="PTHR10615:SF219">
    <property type="entry name" value="HISTONE ACETYLTRANSFERASE KAT5"/>
    <property type="match status" value="1"/>
</dbReference>
<dbReference type="GeneID" id="2904814"/>
<dbReference type="RefSeq" id="XP_461928.2">
    <property type="nucleotide sequence ID" value="XM_461928.1"/>
</dbReference>
<feature type="active site" description="Proton donor/acceptor" evidence="13">
    <location>
        <position position="259"/>
    </location>
</feature>
<dbReference type="GO" id="GO:0031509">
    <property type="term" value="P:subtelomeric heterochromatin formation"/>
    <property type="evidence" value="ECO:0007669"/>
    <property type="project" value="EnsemblFungi"/>
</dbReference>
<evidence type="ECO:0000256" key="6">
    <source>
        <dbReference type="ARBA" id="ARBA00022771"/>
    </source>
</evidence>
<evidence type="ECO:0000256" key="3">
    <source>
        <dbReference type="ARBA" id="ARBA00013184"/>
    </source>
</evidence>
<evidence type="ECO:0000313" key="16">
    <source>
        <dbReference type="Proteomes" id="UP000000599"/>
    </source>
</evidence>
<dbReference type="GO" id="GO:0033255">
    <property type="term" value="C:SAS acetyltransferase complex"/>
    <property type="evidence" value="ECO:0007669"/>
    <property type="project" value="EnsemblFungi"/>
</dbReference>
<evidence type="ECO:0000256" key="7">
    <source>
        <dbReference type="ARBA" id="ARBA00022833"/>
    </source>
</evidence>
<dbReference type="eggNOG" id="KOG2747">
    <property type="taxonomic scope" value="Eukaryota"/>
</dbReference>
<sequence>MSATAKSNPKSSKYEEDNEFYGVLNEPNIGKVVLGNYEFDTWYGNAAYFSSQGPHSILGYEFLNKIVTATGQKGKKKVIDQITETESIKPKNDSLWLDKLYVCQYCFKYTDKQQFMGQHQAVCPLNTRFPSIGKLLYRDDESPYFITHVRGFKHQLFCQNLSLFGKLFLDDKSVYYNVDAFDYYIIYGLDQHQDSSYPEENFVPMGFFSKEVLSWDDDNNLACICIFPPFQRRHLGSLLIEFSYALARVTPGQFRSGPEFPLSPYGKMSYLHYWSRKLAYILLQTFKINEEFNLSSLADITGFRKEDILLTLEYMQILQDTGNGNVSLSLGNFNQWCTENNVDPLQEKTMLNPNYLLI</sequence>
<dbReference type="OrthoDB" id="787137at2759"/>
<evidence type="ECO:0000256" key="13">
    <source>
        <dbReference type="PIRSR" id="PIRSR602717-51"/>
    </source>
</evidence>
<dbReference type="GO" id="GO:0035267">
    <property type="term" value="C:NuA4 histone acetyltransferase complex"/>
    <property type="evidence" value="ECO:0007669"/>
    <property type="project" value="TreeGrafter"/>
</dbReference>
<evidence type="ECO:0000256" key="12">
    <source>
        <dbReference type="ARBA" id="ARBA00023315"/>
    </source>
</evidence>
<reference evidence="15 16" key="1">
    <citation type="journal article" date="2004" name="Nature">
        <title>Genome evolution in yeasts.</title>
        <authorList>
            <consortium name="Genolevures"/>
            <person name="Dujon B."/>
            <person name="Sherman D."/>
            <person name="Fischer G."/>
            <person name="Durrens P."/>
            <person name="Casaregola S."/>
            <person name="Lafontaine I."/>
            <person name="de Montigny J."/>
            <person name="Marck C."/>
            <person name="Neuveglise C."/>
            <person name="Talla E."/>
            <person name="Goffard N."/>
            <person name="Frangeul L."/>
            <person name="Aigle M."/>
            <person name="Anthouard V."/>
            <person name="Babour A."/>
            <person name="Barbe V."/>
            <person name="Barnay S."/>
            <person name="Blanchin S."/>
            <person name="Beckerich J.M."/>
            <person name="Beyne E."/>
            <person name="Bleykasten C."/>
            <person name="Boisrame A."/>
            <person name="Boyer J."/>
            <person name="Cattolico L."/>
            <person name="Confanioleri F."/>
            <person name="de Daruvar A."/>
            <person name="Despons L."/>
            <person name="Fabre E."/>
            <person name="Fairhead C."/>
            <person name="Ferry-Dumazet H."/>
            <person name="Groppi A."/>
            <person name="Hantraye F."/>
            <person name="Hennequin C."/>
            <person name="Jauniaux N."/>
            <person name="Joyet P."/>
            <person name="Kachouri R."/>
            <person name="Kerrest A."/>
            <person name="Koszul R."/>
            <person name="Lemaire M."/>
            <person name="Lesur I."/>
            <person name="Ma L."/>
            <person name="Muller H."/>
            <person name="Nicaud J.M."/>
            <person name="Nikolski M."/>
            <person name="Oztas S."/>
            <person name="Ozier-Kalogeropoulos O."/>
            <person name="Pellenz S."/>
            <person name="Potier S."/>
            <person name="Richard G.F."/>
            <person name="Straub M.L."/>
            <person name="Suleau A."/>
            <person name="Swennene D."/>
            <person name="Tekaia F."/>
            <person name="Wesolowski-Louvel M."/>
            <person name="Westhof E."/>
            <person name="Wirth B."/>
            <person name="Zeniou-Meyer M."/>
            <person name="Zivanovic I."/>
            <person name="Bolotin-Fukuhara M."/>
            <person name="Thierry A."/>
            <person name="Bouchier C."/>
            <person name="Caudron B."/>
            <person name="Scarpelli C."/>
            <person name="Gaillardin C."/>
            <person name="Weissenbach J."/>
            <person name="Wincker P."/>
            <person name="Souciet J.L."/>
        </authorList>
    </citation>
    <scope>NUCLEOTIDE SEQUENCE [LARGE SCALE GENOMIC DNA]</scope>
    <source>
        <strain evidence="16">ATCC 36239 / CBS 767 / BCRC 21394 / JCM 1990 / NBRC 0083 / IGC 2968</strain>
    </source>
</reference>
<dbReference type="GO" id="GO:0008270">
    <property type="term" value="F:zinc ion binding"/>
    <property type="evidence" value="ECO:0007669"/>
    <property type="project" value="UniProtKB-KW"/>
</dbReference>
<keyword evidence="8" id="KW-0007">Acetylation</keyword>
<evidence type="ECO:0000256" key="10">
    <source>
        <dbReference type="ARBA" id="ARBA00023163"/>
    </source>
</evidence>
<dbReference type="STRING" id="284592.Q6BIP3"/>